<dbReference type="EMBL" id="UGPP01000001">
    <property type="protein sequence ID" value="STY71055.1"/>
    <property type="molecule type" value="Genomic_DNA"/>
</dbReference>
<dbReference type="Proteomes" id="UP000255234">
    <property type="component" value="Unassembled WGS sequence"/>
</dbReference>
<reference evidence="2 3" key="1">
    <citation type="submission" date="2018-06" db="EMBL/GenBank/DDBJ databases">
        <authorList>
            <consortium name="Pathogen Informatics"/>
            <person name="Doyle S."/>
        </authorList>
    </citation>
    <scope>NUCLEOTIDE SEQUENCE [LARGE SCALE GENOMIC DNA]</scope>
    <source>
        <strain evidence="2 3">NCTC10571</strain>
    </source>
</reference>
<keyword evidence="1" id="KW-1133">Transmembrane helix</keyword>
<proteinExistence type="predicted"/>
<gene>
    <name evidence="2" type="ORF">NCTC10571_01207</name>
</gene>
<evidence type="ECO:0000313" key="3">
    <source>
        <dbReference type="Proteomes" id="UP000255234"/>
    </source>
</evidence>
<dbReference type="InterPro" id="IPR018730">
    <property type="entry name" value="DUF2273"/>
</dbReference>
<protein>
    <submittedName>
        <fullName evidence="2">Small integral membrane protein (DUF2273)</fullName>
    </submittedName>
</protein>
<evidence type="ECO:0000313" key="2">
    <source>
        <dbReference type="EMBL" id="STY71055.1"/>
    </source>
</evidence>
<keyword evidence="1" id="KW-0472">Membrane</keyword>
<accession>A0A378NTC8</accession>
<dbReference type="RefSeq" id="WP_015562229.1">
    <property type="nucleotide sequence ID" value="NZ_UGPP01000001.1"/>
</dbReference>
<name>A0A378NTC8_9FIRM</name>
<dbReference type="AlphaFoldDB" id="A0A378NTC8"/>
<sequence>MKEYILNFIKYQLHEHCGRTIGVILGFIISLAILIFGLFTTLFVIICMGIGLYVGNLIDKDDEFSDNILYKIQKILPPYSRRW</sequence>
<organism evidence="2 3">
    <name type="scientific">Megamonas hypermegale</name>
    <dbReference type="NCBI Taxonomy" id="158847"/>
    <lineage>
        <taxon>Bacteria</taxon>
        <taxon>Bacillati</taxon>
        <taxon>Bacillota</taxon>
        <taxon>Negativicutes</taxon>
        <taxon>Selenomonadales</taxon>
        <taxon>Selenomonadaceae</taxon>
        <taxon>Megamonas</taxon>
    </lineage>
</organism>
<evidence type="ECO:0000256" key="1">
    <source>
        <dbReference type="SAM" id="Phobius"/>
    </source>
</evidence>
<dbReference type="Pfam" id="PF10031">
    <property type="entry name" value="DUF2273"/>
    <property type="match status" value="1"/>
</dbReference>
<keyword evidence="1" id="KW-0812">Transmembrane</keyword>
<feature type="transmembrane region" description="Helical" evidence="1">
    <location>
        <begin position="21"/>
        <end position="54"/>
    </location>
</feature>